<dbReference type="EMBL" id="JAVRQU010000014">
    <property type="protein sequence ID" value="KAK5695204.1"/>
    <property type="molecule type" value="Genomic_DNA"/>
</dbReference>
<evidence type="ECO:0000313" key="2">
    <source>
        <dbReference type="Proteomes" id="UP001310594"/>
    </source>
</evidence>
<accession>A0AAN7W627</accession>
<reference evidence="1" key="1">
    <citation type="submission" date="2023-08" db="EMBL/GenBank/DDBJ databases">
        <title>Black Yeasts Isolated from many extreme environments.</title>
        <authorList>
            <person name="Coleine C."/>
            <person name="Stajich J.E."/>
            <person name="Selbmann L."/>
        </authorList>
    </citation>
    <scope>NUCLEOTIDE SEQUENCE</scope>
    <source>
        <strain evidence="1">CCFEE 5810</strain>
    </source>
</reference>
<sequence length="221" mass="24517">MGPLAPLVPAQHIDSKTDQPTQHQQTKGVHLLTIPRELPDMIYDLLCPMGIGCRIDSYWALTWYNGSHKIAVPFDSILLEVTGMSELCLKNVVKFAFWVGRLAKLTAVKKSQLLGVGDEYLKVLVSLKPQRSTDVPFEEQELDLLQRNLERVASLGVGNAMLLGPSLRTLEHVPFDSILPEVTGSGELCIITPIELASRISRPAILRYCRRVSLWGSGMSI</sequence>
<proteinExistence type="predicted"/>
<dbReference type="Proteomes" id="UP001310594">
    <property type="component" value="Unassembled WGS sequence"/>
</dbReference>
<organism evidence="1 2">
    <name type="scientific">Elasticomyces elasticus</name>
    <dbReference type="NCBI Taxonomy" id="574655"/>
    <lineage>
        <taxon>Eukaryota</taxon>
        <taxon>Fungi</taxon>
        <taxon>Dikarya</taxon>
        <taxon>Ascomycota</taxon>
        <taxon>Pezizomycotina</taxon>
        <taxon>Dothideomycetes</taxon>
        <taxon>Dothideomycetidae</taxon>
        <taxon>Mycosphaerellales</taxon>
        <taxon>Teratosphaeriaceae</taxon>
        <taxon>Elasticomyces</taxon>
    </lineage>
</organism>
<gene>
    <name evidence="1" type="ORF">LTR97_008710</name>
</gene>
<name>A0AAN7W627_9PEZI</name>
<evidence type="ECO:0000313" key="1">
    <source>
        <dbReference type="EMBL" id="KAK5695204.1"/>
    </source>
</evidence>
<protein>
    <submittedName>
        <fullName evidence="1">Uncharacterized protein</fullName>
    </submittedName>
</protein>
<comment type="caution">
    <text evidence="1">The sequence shown here is derived from an EMBL/GenBank/DDBJ whole genome shotgun (WGS) entry which is preliminary data.</text>
</comment>
<dbReference type="AlphaFoldDB" id="A0AAN7W627"/>